<reference evidence="2" key="1">
    <citation type="submission" date="2022-12" db="EMBL/GenBank/DDBJ databases">
        <title>Reference genome sequencing for broad-spectrum identification of bacterial and archaeal isolates by mass spectrometry.</title>
        <authorList>
            <person name="Sekiguchi Y."/>
            <person name="Tourlousse D.M."/>
        </authorList>
    </citation>
    <scope>NUCLEOTIDE SEQUENCE</scope>
    <source>
        <strain evidence="2">H2</strain>
    </source>
</reference>
<accession>A0A9W6G363</accession>
<keyword evidence="1" id="KW-0460">Magnesium</keyword>
<feature type="binding site" evidence="1">
    <location>
        <position position="65"/>
    </location>
    <ligand>
        <name>Ni(2+)</name>
        <dbReference type="ChEBI" id="CHEBI:49786"/>
    </ligand>
</feature>
<keyword evidence="1" id="KW-0479">Metal-binding</keyword>
<dbReference type="EMBL" id="BSDS01000002">
    <property type="protein sequence ID" value="GLI39512.1"/>
    <property type="molecule type" value="Genomic_DNA"/>
</dbReference>
<feature type="binding site" evidence="1">
    <location>
        <position position="43"/>
    </location>
    <ligand>
        <name>Mg(2+)</name>
        <dbReference type="ChEBI" id="CHEBI:18420"/>
    </ligand>
</feature>
<gene>
    <name evidence="2" type="ORF">GHYDROH2_30130</name>
</gene>
<comment type="cofactor">
    <cofactor evidence="1">
        <name>Ni(2+)</name>
        <dbReference type="ChEBI" id="CHEBI:49786"/>
    </cofactor>
</comment>
<keyword evidence="1" id="KW-0408">Iron</keyword>
<dbReference type="GO" id="GO:0016151">
    <property type="term" value="F:nickel cation binding"/>
    <property type="evidence" value="ECO:0007669"/>
    <property type="project" value="InterPro"/>
</dbReference>
<dbReference type="RefSeq" id="WP_214187448.1">
    <property type="nucleotide sequence ID" value="NZ_BSDS01000002.1"/>
</dbReference>
<comment type="cofactor">
    <cofactor evidence="1">
        <name>Fe cation</name>
        <dbReference type="ChEBI" id="CHEBI:24875"/>
    </cofactor>
</comment>
<dbReference type="Proteomes" id="UP001144352">
    <property type="component" value="Unassembled WGS sequence"/>
</dbReference>
<feature type="binding site" evidence="1">
    <location>
        <position position="448"/>
    </location>
    <ligand>
        <name>Ni(2+)</name>
        <dbReference type="ChEBI" id="CHEBI:49786"/>
    </ligand>
</feature>
<protein>
    <submittedName>
        <fullName evidence="2">Hup-type Ni,Fe-hydrogenase large subunit</fullName>
    </submittedName>
</protein>
<evidence type="ECO:0000313" key="3">
    <source>
        <dbReference type="Proteomes" id="UP001144352"/>
    </source>
</evidence>
<sequence length="454" mass="50426">MGSIITIDPVTRIEGHLKIKVDLDDDGRVKKSYMTGNLYRDFENILKGRKPWDAVHITQRICGVCPISHAITATKAAEQMAGFIPGDQALLIRAIIQGAYFISDHILHFYHLNLPDYISPPDIAPLRPAYNRDLRFGADQTEKLVNNYVEALKIRRQAQEVVAILAGRMPHVMSVVPGGVTQAPSHEQIHAIKGYLPAITDFVFNRYYPDAHLLSQVYADYFKIGKGNGNLLCFSAFDLPRGESVFRQGLLTDMERESLSLQDIREFVRYAYYSSPSGLHPIHGETIPAYGRSPGYSWLKAPRHRGKPYETGPLARMTVNGYYRGGCSAMDRILARAEETKLLAERLPQWVHALVPDVASYTDIALPPSGSGVGLTEAPRGSLGHWMQCSTGGLISRYQIITPTCWNASPRDDNGVPGPIEQALVGTCVEDMNQPIELLRIIHSFDPCTSCSVH</sequence>
<dbReference type="InterPro" id="IPR050867">
    <property type="entry name" value="NiFe/NiFeSe_hydrgnase_LSU"/>
</dbReference>
<comment type="caution">
    <text evidence="2">The sequence shown here is derived from an EMBL/GenBank/DDBJ whole genome shotgun (WGS) entry which is preliminary data.</text>
</comment>
<feature type="binding site" evidence="1">
    <location>
        <position position="62"/>
    </location>
    <ligand>
        <name>Mg(2+)</name>
        <dbReference type="ChEBI" id="CHEBI:18420"/>
    </ligand>
</feature>
<feature type="binding site" evidence="1">
    <location>
        <position position="454"/>
    </location>
    <ligand>
        <name>Mg(2+)</name>
        <dbReference type="ChEBI" id="CHEBI:18420"/>
    </ligand>
</feature>
<dbReference type="Pfam" id="PF00374">
    <property type="entry name" value="NiFeSe_Hases"/>
    <property type="match status" value="3"/>
</dbReference>
<feature type="binding site" evidence="1">
    <location>
        <position position="400"/>
    </location>
    <ligand>
        <name>Mg(2+)</name>
        <dbReference type="ChEBI" id="CHEBI:18420"/>
    </ligand>
</feature>
<feature type="binding site" evidence="1">
    <location>
        <position position="451"/>
    </location>
    <ligand>
        <name>Fe cation</name>
        <dbReference type="ChEBI" id="CHEBI:24875"/>
    </ligand>
</feature>
<proteinExistence type="predicted"/>
<dbReference type="InterPro" id="IPR001501">
    <property type="entry name" value="Ni-dep_hyd_lsu"/>
</dbReference>
<evidence type="ECO:0000256" key="1">
    <source>
        <dbReference type="PIRSR" id="PIRSR601501-1"/>
    </source>
</evidence>
<dbReference type="PANTHER" id="PTHR42958:SF2">
    <property type="entry name" value="UPTAKE HYDROGENASE LARGE SUBUNIT"/>
    <property type="match status" value="1"/>
</dbReference>
<feature type="binding site" evidence="1">
    <location>
        <position position="65"/>
    </location>
    <ligand>
        <name>Fe cation</name>
        <dbReference type="ChEBI" id="CHEBI:24875"/>
    </ligand>
</feature>
<dbReference type="Gene3D" id="1.10.645.10">
    <property type="entry name" value="Cytochrome-c3 Hydrogenase, chain B"/>
    <property type="match status" value="1"/>
</dbReference>
<dbReference type="PANTHER" id="PTHR42958">
    <property type="entry name" value="HYDROGENASE-2 LARGE CHAIN"/>
    <property type="match status" value="1"/>
</dbReference>
<keyword evidence="3" id="KW-1185">Reference proteome</keyword>
<dbReference type="SUPFAM" id="SSF56762">
    <property type="entry name" value="HydB/Nqo4-like"/>
    <property type="match status" value="1"/>
</dbReference>
<dbReference type="AlphaFoldDB" id="A0A9W6G363"/>
<keyword evidence="1" id="KW-0533">Nickel</keyword>
<name>A0A9W6G363_9BACT</name>
<organism evidence="2 3">
    <name type="scientific">Geobacter hydrogenophilus</name>
    <dbReference type="NCBI Taxonomy" id="40983"/>
    <lineage>
        <taxon>Bacteria</taxon>
        <taxon>Pseudomonadati</taxon>
        <taxon>Thermodesulfobacteriota</taxon>
        <taxon>Desulfuromonadia</taxon>
        <taxon>Geobacterales</taxon>
        <taxon>Geobacteraceae</taxon>
        <taxon>Geobacter</taxon>
    </lineage>
</organism>
<evidence type="ECO:0000313" key="2">
    <source>
        <dbReference type="EMBL" id="GLI39512.1"/>
    </source>
</evidence>
<dbReference type="InterPro" id="IPR029014">
    <property type="entry name" value="NiFe-Hase_large"/>
</dbReference>